<keyword evidence="1" id="KW-0812">Transmembrane</keyword>
<accession>A0A0R3T9C7</accession>
<protein>
    <submittedName>
        <fullName evidence="4">Secreted protein</fullName>
    </submittedName>
</protein>
<dbReference type="EMBL" id="UZAE01002215">
    <property type="protein sequence ID" value="VDN99523.1"/>
    <property type="molecule type" value="Genomic_DNA"/>
</dbReference>
<keyword evidence="1" id="KW-1133">Transmembrane helix</keyword>
<keyword evidence="1" id="KW-0472">Membrane</keyword>
<evidence type="ECO:0000313" key="3">
    <source>
        <dbReference type="Proteomes" id="UP000278807"/>
    </source>
</evidence>
<evidence type="ECO:0000313" key="4">
    <source>
        <dbReference type="WBParaSite" id="HNAJ_0000366601-mRNA-1"/>
    </source>
</evidence>
<keyword evidence="3" id="KW-1185">Reference proteome</keyword>
<proteinExistence type="predicted"/>
<gene>
    <name evidence="2" type="ORF">HNAJ_LOCUS3664</name>
</gene>
<name>A0A0R3T9C7_RODNA</name>
<reference evidence="2 3" key="2">
    <citation type="submission" date="2018-11" db="EMBL/GenBank/DDBJ databases">
        <authorList>
            <consortium name="Pathogen Informatics"/>
        </authorList>
    </citation>
    <scope>NUCLEOTIDE SEQUENCE [LARGE SCALE GENOMIC DNA]</scope>
</reference>
<feature type="transmembrane region" description="Helical" evidence="1">
    <location>
        <begin position="6"/>
        <end position="22"/>
    </location>
</feature>
<reference evidence="4" key="1">
    <citation type="submission" date="2017-02" db="UniProtKB">
        <authorList>
            <consortium name="WormBaseParasite"/>
        </authorList>
    </citation>
    <scope>IDENTIFICATION</scope>
</reference>
<organism evidence="4">
    <name type="scientific">Rodentolepis nana</name>
    <name type="common">Dwarf tapeworm</name>
    <name type="synonym">Hymenolepis nana</name>
    <dbReference type="NCBI Taxonomy" id="102285"/>
    <lineage>
        <taxon>Eukaryota</taxon>
        <taxon>Metazoa</taxon>
        <taxon>Spiralia</taxon>
        <taxon>Lophotrochozoa</taxon>
        <taxon>Platyhelminthes</taxon>
        <taxon>Cestoda</taxon>
        <taxon>Eucestoda</taxon>
        <taxon>Cyclophyllidea</taxon>
        <taxon>Hymenolepididae</taxon>
        <taxon>Rodentolepis</taxon>
    </lineage>
</organism>
<evidence type="ECO:0000256" key="1">
    <source>
        <dbReference type="SAM" id="Phobius"/>
    </source>
</evidence>
<sequence length="77" mass="8556">MTVVPYVTAILLVSLSSIFVFVEGRTPSTGMESTCAELNQKIDILFEYLAGGFSEERAGGLDEPMYVSRRRFTRPFG</sequence>
<dbReference type="WBParaSite" id="HNAJ_0000366601-mRNA-1">
    <property type="protein sequence ID" value="HNAJ_0000366601-mRNA-1"/>
    <property type="gene ID" value="HNAJ_0000366601"/>
</dbReference>
<evidence type="ECO:0000313" key="2">
    <source>
        <dbReference type="EMBL" id="VDN99523.1"/>
    </source>
</evidence>
<dbReference type="Proteomes" id="UP000278807">
    <property type="component" value="Unassembled WGS sequence"/>
</dbReference>
<dbReference type="AlphaFoldDB" id="A0A0R3T9C7"/>